<name>A0ABP1DQ09_9APHY</name>
<feature type="compositionally biased region" description="Acidic residues" evidence="1">
    <location>
        <begin position="140"/>
        <end position="151"/>
    </location>
</feature>
<accession>A0ABP1DQ09</accession>
<feature type="region of interest" description="Disordered" evidence="1">
    <location>
        <begin position="244"/>
        <end position="280"/>
    </location>
</feature>
<proteinExistence type="predicted"/>
<dbReference type="EMBL" id="OZ037948">
    <property type="protein sequence ID" value="CAL1709138.1"/>
    <property type="molecule type" value="Genomic_DNA"/>
</dbReference>
<keyword evidence="3" id="KW-1185">Reference proteome</keyword>
<reference evidence="3" key="1">
    <citation type="submission" date="2024-04" db="EMBL/GenBank/DDBJ databases">
        <authorList>
            <person name="Shaw F."/>
            <person name="Minotto A."/>
        </authorList>
    </citation>
    <scope>NUCLEOTIDE SEQUENCE [LARGE SCALE GENOMIC DNA]</scope>
</reference>
<feature type="compositionally biased region" description="Basic and acidic residues" evidence="1">
    <location>
        <begin position="265"/>
        <end position="280"/>
    </location>
</feature>
<gene>
    <name evidence="2" type="ORF">GFSPODELE1_LOCUS7208</name>
</gene>
<protein>
    <submittedName>
        <fullName evidence="2">Uncharacterized protein</fullName>
    </submittedName>
</protein>
<feature type="compositionally biased region" description="Low complexity" evidence="1">
    <location>
        <begin position="33"/>
        <end position="48"/>
    </location>
</feature>
<feature type="region of interest" description="Disordered" evidence="1">
    <location>
        <begin position="1"/>
        <end position="96"/>
    </location>
</feature>
<organism evidence="2 3">
    <name type="scientific">Somion occarium</name>
    <dbReference type="NCBI Taxonomy" id="3059160"/>
    <lineage>
        <taxon>Eukaryota</taxon>
        <taxon>Fungi</taxon>
        <taxon>Dikarya</taxon>
        <taxon>Basidiomycota</taxon>
        <taxon>Agaricomycotina</taxon>
        <taxon>Agaricomycetes</taxon>
        <taxon>Polyporales</taxon>
        <taxon>Cerrenaceae</taxon>
        <taxon>Somion</taxon>
    </lineage>
</organism>
<evidence type="ECO:0000313" key="3">
    <source>
        <dbReference type="Proteomes" id="UP001497453"/>
    </source>
</evidence>
<dbReference type="Proteomes" id="UP001497453">
    <property type="component" value="Chromosome 5"/>
</dbReference>
<evidence type="ECO:0000313" key="2">
    <source>
        <dbReference type="EMBL" id="CAL1709138.1"/>
    </source>
</evidence>
<feature type="region of interest" description="Disordered" evidence="1">
    <location>
        <begin position="126"/>
        <end position="151"/>
    </location>
</feature>
<sequence length="280" mass="31204">MSLAAMAIPSIFTPKTPSRPRNYHSLAREPLNSSPLASSPGSSPVSAAQARRRSQYKTHAINTPSSSRSRQPSRHNTSAYHIGSSPRAQSAAECPVPADEARRALLRERFRNQCFERAQKARERKIASKRRMSSDFSSDGADEDMDFEGSEDEDTILNDELFSRIMSSTKRKRLHQFRVSYAQDVGSSFDPDLDNITEWENDLREEPEPSLVPDDLEAEELAAYAQEYELGLDDLSYDEIFGVSDLEDADEEAVSRPPPSATKGKAKETGGEDVDMHMDA</sequence>
<evidence type="ECO:0000256" key="1">
    <source>
        <dbReference type="SAM" id="MobiDB-lite"/>
    </source>
</evidence>